<keyword evidence="2" id="KW-1003">Cell membrane</keyword>
<proteinExistence type="predicted"/>
<accession>A0A221P6U2</accession>
<dbReference type="PANTHER" id="PTHR30086:SF14">
    <property type="entry name" value="HOMOSERINE_HOMOSERINE LACTONE EFFLUX PROTEIN"/>
    <property type="match status" value="1"/>
</dbReference>
<evidence type="ECO:0000256" key="2">
    <source>
        <dbReference type="ARBA" id="ARBA00022475"/>
    </source>
</evidence>
<name>A0A221P6U2_9ACTN</name>
<keyword evidence="3 7" id="KW-0812">Transmembrane</keyword>
<dbReference type="PANTHER" id="PTHR30086">
    <property type="entry name" value="ARGININE EXPORTER PROTEIN ARGO"/>
    <property type="match status" value="1"/>
</dbReference>
<gene>
    <name evidence="8" type="ORF">LK07_32710</name>
</gene>
<protein>
    <recommendedName>
        <fullName evidence="10">LysE family translocator</fullName>
    </recommendedName>
</protein>
<dbReference type="OrthoDB" id="5185770at2"/>
<dbReference type="InterPro" id="IPR001123">
    <property type="entry name" value="LeuE-type"/>
</dbReference>
<evidence type="ECO:0008006" key="10">
    <source>
        <dbReference type="Google" id="ProtNLM"/>
    </source>
</evidence>
<keyword evidence="5 7" id="KW-0472">Membrane</keyword>
<evidence type="ECO:0000313" key="8">
    <source>
        <dbReference type="EMBL" id="ASN27989.1"/>
    </source>
</evidence>
<evidence type="ECO:0000313" key="9">
    <source>
        <dbReference type="Proteomes" id="UP000031501"/>
    </source>
</evidence>
<sequence>MSLTFLLTALIVVITPGTGVVYTLATGLSHGRRASMVAALGCTLGIVPHLVATMTGLAALLHASVVAYEALKYLGVGYLLFMAGATLRDEGALTVGAEDEPRSAVRVITTGVLTNLLNPKLTPAGPTRSSAAPPQDRLDSS</sequence>
<dbReference type="EMBL" id="CP022433">
    <property type="protein sequence ID" value="ASN27989.1"/>
    <property type="molecule type" value="Genomic_DNA"/>
</dbReference>
<evidence type="ECO:0000256" key="6">
    <source>
        <dbReference type="SAM" id="MobiDB-lite"/>
    </source>
</evidence>
<dbReference type="STRING" id="1355015.LK06_031510"/>
<dbReference type="AlphaFoldDB" id="A0A221P6U2"/>
<evidence type="ECO:0000256" key="4">
    <source>
        <dbReference type="ARBA" id="ARBA00022989"/>
    </source>
</evidence>
<organism evidence="8 9">
    <name type="scientific">Streptomyces pluripotens</name>
    <dbReference type="NCBI Taxonomy" id="1355015"/>
    <lineage>
        <taxon>Bacteria</taxon>
        <taxon>Bacillati</taxon>
        <taxon>Actinomycetota</taxon>
        <taxon>Actinomycetes</taxon>
        <taxon>Kitasatosporales</taxon>
        <taxon>Streptomycetaceae</taxon>
        <taxon>Streptomyces</taxon>
    </lineage>
</organism>
<dbReference type="Pfam" id="PF01810">
    <property type="entry name" value="LysE"/>
    <property type="match status" value="1"/>
</dbReference>
<evidence type="ECO:0000256" key="3">
    <source>
        <dbReference type="ARBA" id="ARBA00022692"/>
    </source>
</evidence>
<dbReference type="GO" id="GO:0042970">
    <property type="term" value="F:homoserine transmembrane transporter activity"/>
    <property type="evidence" value="ECO:0007669"/>
    <property type="project" value="TreeGrafter"/>
</dbReference>
<dbReference type="GO" id="GO:0005886">
    <property type="term" value="C:plasma membrane"/>
    <property type="evidence" value="ECO:0007669"/>
    <property type="project" value="UniProtKB-SubCell"/>
</dbReference>
<comment type="subcellular location">
    <subcellularLocation>
        <location evidence="1">Cell membrane</location>
        <topology evidence="1">Multi-pass membrane protein</topology>
    </subcellularLocation>
</comment>
<feature type="transmembrane region" description="Helical" evidence="7">
    <location>
        <begin position="35"/>
        <end position="61"/>
    </location>
</feature>
<feature type="region of interest" description="Disordered" evidence="6">
    <location>
        <begin position="119"/>
        <end position="141"/>
    </location>
</feature>
<keyword evidence="9" id="KW-1185">Reference proteome</keyword>
<dbReference type="Proteomes" id="UP000031501">
    <property type="component" value="Chromosome"/>
</dbReference>
<evidence type="ECO:0000256" key="5">
    <source>
        <dbReference type="ARBA" id="ARBA00023136"/>
    </source>
</evidence>
<evidence type="ECO:0000256" key="7">
    <source>
        <dbReference type="SAM" id="Phobius"/>
    </source>
</evidence>
<keyword evidence="4 7" id="KW-1133">Transmembrane helix</keyword>
<dbReference type="KEGG" id="splu:LK06_031510"/>
<reference evidence="8 9" key="1">
    <citation type="submission" date="2017-07" db="EMBL/GenBank/DDBJ databases">
        <title>Genome sequence of Streptomyces pluripotens MUSC 137T.</title>
        <authorList>
            <person name="Ser H.-L."/>
            <person name="Lee L.-H."/>
        </authorList>
    </citation>
    <scope>NUCLEOTIDE SEQUENCE [LARGE SCALE GENOMIC DNA]</scope>
    <source>
        <strain evidence="8 9">MUSC 137</strain>
    </source>
</reference>
<evidence type="ECO:0000256" key="1">
    <source>
        <dbReference type="ARBA" id="ARBA00004651"/>
    </source>
</evidence>